<dbReference type="AlphaFoldDB" id="A0A370U634"/>
<gene>
    <name evidence="2" type="ORF">DN730_14755</name>
</gene>
<evidence type="ECO:0008006" key="4">
    <source>
        <dbReference type="Google" id="ProtNLM"/>
    </source>
</evidence>
<dbReference type="RefSeq" id="WP_115468918.1">
    <property type="nucleotide sequence ID" value="NZ_QKRA01000008.1"/>
</dbReference>
<protein>
    <recommendedName>
        <fullName evidence="4">Lipoprotein</fullName>
    </recommendedName>
</protein>
<organism evidence="2 3">
    <name type="scientific">Marinomonas piezotolerans</name>
    <dbReference type="NCBI Taxonomy" id="2213058"/>
    <lineage>
        <taxon>Bacteria</taxon>
        <taxon>Pseudomonadati</taxon>
        <taxon>Pseudomonadota</taxon>
        <taxon>Gammaproteobacteria</taxon>
        <taxon>Oceanospirillales</taxon>
        <taxon>Oceanospirillaceae</taxon>
        <taxon>Marinomonas</taxon>
    </lineage>
</organism>
<comment type="caution">
    <text evidence="2">The sequence shown here is derived from an EMBL/GenBank/DDBJ whole genome shotgun (WGS) entry which is preliminary data.</text>
</comment>
<accession>A0A370U634</accession>
<evidence type="ECO:0000313" key="2">
    <source>
        <dbReference type="EMBL" id="RDL43236.1"/>
    </source>
</evidence>
<feature type="region of interest" description="Disordered" evidence="1">
    <location>
        <begin position="50"/>
        <end position="79"/>
    </location>
</feature>
<dbReference type="EMBL" id="QKRA01000008">
    <property type="protein sequence ID" value="RDL43236.1"/>
    <property type="molecule type" value="Genomic_DNA"/>
</dbReference>
<keyword evidence="3" id="KW-1185">Reference proteome</keyword>
<name>A0A370U634_9GAMM</name>
<evidence type="ECO:0000256" key="1">
    <source>
        <dbReference type="SAM" id="MobiDB-lite"/>
    </source>
</evidence>
<sequence length="79" mass="8817">MKLLTPLTHKNAQLSLDKLCLTLIMLCVVLLSGCSVHKVAGEIAGVEVEASRNDRHHKSDKQSYNRFCPPGQRKKGHCY</sequence>
<dbReference type="OrthoDB" id="8969769at2"/>
<reference evidence="2 3" key="1">
    <citation type="submission" date="2018-06" db="EMBL/GenBank/DDBJ databases">
        <title>Marinomonas sp. YLB-05 draft genome sequence.</title>
        <authorList>
            <person name="Yu L."/>
            <person name="Tang X."/>
        </authorList>
    </citation>
    <scope>NUCLEOTIDE SEQUENCE [LARGE SCALE GENOMIC DNA]</scope>
    <source>
        <strain evidence="2 3">YLB-05</strain>
    </source>
</reference>
<evidence type="ECO:0000313" key="3">
    <source>
        <dbReference type="Proteomes" id="UP000254326"/>
    </source>
</evidence>
<dbReference type="Proteomes" id="UP000254326">
    <property type="component" value="Unassembled WGS sequence"/>
</dbReference>
<proteinExistence type="predicted"/>
<dbReference type="PROSITE" id="PS51257">
    <property type="entry name" value="PROKAR_LIPOPROTEIN"/>
    <property type="match status" value="1"/>
</dbReference>